<gene>
    <name evidence="2" type="ORF">ElyMa_004611100</name>
</gene>
<sequence length="121" mass="12675">MSLMVGGGQGGVSDSDGGRSKPETPRRRPNSVPADTSKLSMSSPQLQLQPQPQPELPVPALAKEDEELLQKLVKVANETRRSSSPTHSTSGPAASPAPSPIISRPRSVSPTRLSRTDATIG</sequence>
<evidence type="ECO:0000313" key="2">
    <source>
        <dbReference type="EMBL" id="GFS02604.1"/>
    </source>
</evidence>
<protein>
    <submittedName>
        <fullName evidence="2">Uncharacterized protein</fullName>
    </submittedName>
</protein>
<dbReference type="Proteomes" id="UP000762676">
    <property type="component" value="Unassembled WGS sequence"/>
</dbReference>
<dbReference type="AlphaFoldDB" id="A0AAV4I0G0"/>
<feature type="region of interest" description="Disordered" evidence="1">
    <location>
        <begin position="74"/>
        <end position="121"/>
    </location>
</feature>
<dbReference type="EMBL" id="BMAT01009247">
    <property type="protein sequence ID" value="GFS02604.1"/>
    <property type="molecule type" value="Genomic_DNA"/>
</dbReference>
<reference evidence="2 3" key="1">
    <citation type="journal article" date="2021" name="Elife">
        <title>Chloroplast acquisition without the gene transfer in kleptoplastic sea slugs, Plakobranchus ocellatus.</title>
        <authorList>
            <person name="Maeda T."/>
            <person name="Takahashi S."/>
            <person name="Yoshida T."/>
            <person name="Shimamura S."/>
            <person name="Takaki Y."/>
            <person name="Nagai Y."/>
            <person name="Toyoda A."/>
            <person name="Suzuki Y."/>
            <person name="Arimoto A."/>
            <person name="Ishii H."/>
            <person name="Satoh N."/>
            <person name="Nishiyama T."/>
            <person name="Hasebe M."/>
            <person name="Maruyama T."/>
            <person name="Minagawa J."/>
            <person name="Obokata J."/>
            <person name="Shigenobu S."/>
        </authorList>
    </citation>
    <scope>NUCLEOTIDE SEQUENCE [LARGE SCALE GENOMIC DNA]</scope>
</reference>
<feature type="compositionally biased region" description="Basic and acidic residues" evidence="1">
    <location>
        <begin position="16"/>
        <end position="26"/>
    </location>
</feature>
<comment type="caution">
    <text evidence="2">The sequence shown here is derived from an EMBL/GenBank/DDBJ whole genome shotgun (WGS) entry which is preliminary data.</text>
</comment>
<feature type="compositionally biased region" description="Polar residues" evidence="1">
    <location>
        <begin position="33"/>
        <end position="43"/>
    </location>
</feature>
<feature type="compositionally biased region" description="Gly residues" evidence="1">
    <location>
        <begin position="1"/>
        <end position="11"/>
    </location>
</feature>
<feature type="compositionally biased region" description="Low complexity" evidence="1">
    <location>
        <begin position="82"/>
        <end position="112"/>
    </location>
</feature>
<proteinExistence type="predicted"/>
<evidence type="ECO:0000313" key="3">
    <source>
        <dbReference type="Proteomes" id="UP000762676"/>
    </source>
</evidence>
<keyword evidence="3" id="KW-1185">Reference proteome</keyword>
<accession>A0AAV4I0G0</accession>
<evidence type="ECO:0000256" key="1">
    <source>
        <dbReference type="SAM" id="MobiDB-lite"/>
    </source>
</evidence>
<organism evidence="2 3">
    <name type="scientific">Elysia marginata</name>
    <dbReference type="NCBI Taxonomy" id="1093978"/>
    <lineage>
        <taxon>Eukaryota</taxon>
        <taxon>Metazoa</taxon>
        <taxon>Spiralia</taxon>
        <taxon>Lophotrochozoa</taxon>
        <taxon>Mollusca</taxon>
        <taxon>Gastropoda</taxon>
        <taxon>Heterobranchia</taxon>
        <taxon>Euthyneura</taxon>
        <taxon>Panpulmonata</taxon>
        <taxon>Sacoglossa</taxon>
        <taxon>Placobranchoidea</taxon>
        <taxon>Plakobranchidae</taxon>
        <taxon>Elysia</taxon>
    </lineage>
</organism>
<name>A0AAV4I0G0_9GAST</name>
<feature type="region of interest" description="Disordered" evidence="1">
    <location>
        <begin position="1"/>
        <end position="62"/>
    </location>
</feature>